<feature type="region of interest" description="Disordered" evidence="1">
    <location>
        <begin position="33"/>
        <end position="53"/>
    </location>
</feature>
<proteinExistence type="predicted"/>
<evidence type="ECO:0000256" key="1">
    <source>
        <dbReference type="SAM" id="MobiDB-lite"/>
    </source>
</evidence>
<reference evidence="2 3" key="1">
    <citation type="submission" date="2019-03" db="EMBL/GenBank/DDBJ databases">
        <title>Genomic Encyclopedia of Type Strains, Phase IV (KMG-IV): sequencing the most valuable type-strain genomes for metagenomic binning, comparative biology and taxonomic classification.</title>
        <authorList>
            <person name="Goeker M."/>
        </authorList>
    </citation>
    <scope>NUCLEOTIDE SEQUENCE [LARGE SCALE GENOMIC DNA]</scope>
    <source>
        <strain evidence="2 3">DSM 28559</strain>
    </source>
</reference>
<name>A0A4R2LJH3_9FIRM</name>
<evidence type="ECO:0000313" key="2">
    <source>
        <dbReference type="EMBL" id="TCO85448.1"/>
    </source>
</evidence>
<gene>
    <name evidence="2" type="ORF">EV212_103169</name>
</gene>
<dbReference type="AlphaFoldDB" id="A0A4R2LJH3"/>
<sequence length="104" mass="11848">MNKRQQAIDLLELIPENKLDYIIAFLQGAAIPDRPMDEGIPESEESAEVPESVRGLEKSMQTLFSGDAMLEEQMMDFSEMDDVYSALEDMARAEINLYQTKDKK</sequence>
<protein>
    <submittedName>
        <fullName evidence="2">Uncharacterized protein</fullName>
    </submittedName>
</protein>
<dbReference type="EMBL" id="SLXA01000003">
    <property type="protein sequence ID" value="TCO85448.1"/>
    <property type="molecule type" value="Genomic_DNA"/>
</dbReference>
<accession>A0A4R2LJH3</accession>
<keyword evidence="3" id="KW-1185">Reference proteome</keyword>
<comment type="caution">
    <text evidence="2">The sequence shown here is derived from an EMBL/GenBank/DDBJ whole genome shotgun (WGS) entry which is preliminary data.</text>
</comment>
<organism evidence="2 3">
    <name type="scientific">Frisingicoccus caecimuris</name>
    <dbReference type="NCBI Taxonomy" id="1796636"/>
    <lineage>
        <taxon>Bacteria</taxon>
        <taxon>Bacillati</taxon>
        <taxon>Bacillota</taxon>
        <taxon>Clostridia</taxon>
        <taxon>Lachnospirales</taxon>
        <taxon>Lachnospiraceae</taxon>
        <taxon>Frisingicoccus</taxon>
    </lineage>
</organism>
<evidence type="ECO:0000313" key="3">
    <source>
        <dbReference type="Proteomes" id="UP000295711"/>
    </source>
</evidence>
<dbReference type="Proteomes" id="UP000295711">
    <property type="component" value="Unassembled WGS sequence"/>
</dbReference>
<feature type="compositionally biased region" description="Acidic residues" evidence="1">
    <location>
        <begin position="39"/>
        <end position="48"/>
    </location>
</feature>